<dbReference type="Proteomes" id="UP001341840">
    <property type="component" value="Unassembled WGS sequence"/>
</dbReference>
<feature type="compositionally biased region" description="Basic and acidic residues" evidence="1">
    <location>
        <begin position="77"/>
        <end position="89"/>
    </location>
</feature>
<reference evidence="2 3" key="1">
    <citation type="journal article" date="2023" name="Plants (Basel)">
        <title>Bridging the Gap: Combining Genomics and Transcriptomics Approaches to Understand Stylosanthes scabra, an Orphan Legume from the Brazilian Caatinga.</title>
        <authorList>
            <person name="Ferreira-Neto J.R.C."/>
            <person name="da Silva M.D."/>
            <person name="Binneck E."/>
            <person name="de Melo N.F."/>
            <person name="da Silva R.H."/>
            <person name="de Melo A.L.T.M."/>
            <person name="Pandolfi V."/>
            <person name="Bustamante F.O."/>
            <person name="Brasileiro-Vidal A.C."/>
            <person name="Benko-Iseppon A.M."/>
        </authorList>
    </citation>
    <scope>NUCLEOTIDE SEQUENCE [LARGE SCALE GENOMIC DNA]</scope>
    <source>
        <tissue evidence="2">Leaves</tissue>
    </source>
</reference>
<comment type="caution">
    <text evidence="2">The sequence shown here is derived from an EMBL/GenBank/DDBJ whole genome shotgun (WGS) entry which is preliminary data.</text>
</comment>
<keyword evidence="3" id="KW-1185">Reference proteome</keyword>
<name>A0ABU6XLL5_9FABA</name>
<evidence type="ECO:0000256" key="1">
    <source>
        <dbReference type="SAM" id="MobiDB-lite"/>
    </source>
</evidence>
<proteinExistence type="predicted"/>
<evidence type="ECO:0000313" key="3">
    <source>
        <dbReference type="Proteomes" id="UP001341840"/>
    </source>
</evidence>
<organism evidence="2 3">
    <name type="scientific">Stylosanthes scabra</name>
    <dbReference type="NCBI Taxonomy" id="79078"/>
    <lineage>
        <taxon>Eukaryota</taxon>
        <taxon>Viridiplantae</taxon>
        <taxon>Streptophyta</taxon>
        <taxon>Embryophyta</taxon>
        <taxon>Tracheophyta</taxon>
        <taxon>Spermatophyta</taxon>
        <taxon>Magnoliopsida</taxon>
        <taxon>eudicotyledons</taxon>
        <taxon>Gunneridae</taxon>
        <taxon>Pentapetalae</taxon>
        <taxon>rosids</taxon>
        <taxon>fabids</taxon>
        <taxon>Fabales</taxon>
        <taxon>Fabaceae</taxon>
        <taxon>Papilionoideae</taxon>
        <taxon>50 kb inversion clade</taxon>
        <taxon>dalbergioids sensu lato</taxon>
        <taxon>Dalbergieae</taxon>
        <taxon>Pterocarpus clade</taxon>
        <taxon>Stylosanthes</taxon>
    </lineage>
</organism>
<feature type="compositionally biased region" description="Polar residues" evidence="1">
    <location>
        <begin position="62"/>
        <end position="71"/>
    </location>
</feature>
<evidence type="ECO:0000313" key="2">
    <source>
        <dbReference type="EMBL" id="MED6197765.1"/>
    </source>
</evidence>
<gene>
    <name evidence="2" type="ORF">PIB30_059717</name>
</gene>
<accession>A0ABU6XLL5</accession>
<feature type="region of interest" description="Disordered" evidence="1">
    <location>
        <begin position="56"/>
        <end position="89"/>
    </location>
</feature>
<protein>
    <submittedName>
        <fullName evidence="2">Uncharacterized protein</fullName>
    </submittedName>
</protein>
<sequence length="89" mass="9799">MGRTMPVAHYCRKPGRQIAGPHCRFGSRYVNTVMGIDSLLSKSTFLRKMAQRIDSVVESKGTKQASSSRNGVSIEAPDQKLSRSEVADE</sequence>
<dbReference type="EMBL" id="JASCZI010211966">
    <property type="protein sequence ID" value="MED6197765.1"/>
    <property type="molecule type" value="Genomic_DNA"/>
</dbReference>